<dbReference type="PANTHER" id="PTHR37953:SF1">
    <property type="entry name" value="UPF0127 PROTEIN MJ1496"/>
    <property type="match status" value="1"/>
</dbReference>
<organism evidence="2 3">
    <name type="scientific">Candidatus Falkowbacteria bacterium CG11_big_fil_rev_8_21_14_0_20_39_10</name>
    <dbReference type="NCBI Taxonomy" id="1974570"/>
    <lineage>
        <taxon>Bacteria</taxon>
        <taxon>Candidatus Falkowiibacteriota</taxon>
    </lineage>
</organism>
<dbReference type="Proteomes" id="UP000230869">
    <property type="component" value="Unassembled WGS sequence"/>
</dbReference>
<keyword evidence="1" id="KW-0732">Signal</keyword>
<sequence length="137" mass="15733">MKKILFLILLMSLTACTTADKNFVDINNKRIQVEVVDTAEAQYRGLSNRENLCQDCGMLFVFGDKQMRTFVMRDMKFSLDIIWIDEDKIIKIDKSLLPEGPDPINKYSSKEPVDYVLEVEAGFADKNNIKIGDEVNF</sequence>
<feature type="chain" id="PRO_5014928293" description="DUF192 domain-containing protein" evidence="1">
    <location>
        <begin position="20"/>
        <end position="137"/>
    </location>
</feature>
<dbReference type="PANTHER" id="PTHR37953">
    <property type="entry name" value="UPF0127 PROTEIN MJ1496"/>
    <property type="match status" value="1"/>
</dbReference>
<dbReference type="PROSITE" id="PS51257">
    <property type="entry name" value="PROKAR_LIPOPROTEIN"/>
    <property type="match status" value="1"/>
</dbReference>
<evidence type="ECO:0000313" key="3">
    <source>
        <dbReference type="Proteomes" id="UP000230869"/>
    </source>
</evidence>
<proteinExistence type="predicted"/>
<name>A0A2M6K964_9BACT</name>
<dbReference type="AlphaFoldDB" id="A0A2M6K964"/>
<dbReference type="EMBL" id="PCWW01000033">
    <property type="protein sequence ID" value="PIR13505.1"/>
    <property type="molecule type" value="Genomic_DNA"/>
</dbReference>
<dbReference type="InterPro" id="IPR038695">
    <property type="entry name" value="Saro_0823-like_sf"/>
</dbReference>
<evidence type="ECO:0000256" key="1">
    <source>
        <dbReference type="SAM" id="SignalP"/>
    </source>
</evidence>
<accession>A0A2M6K964</accession>
<dbReference type="InterPro" id="IPR003795">
    <property type="entry name" value="DUF192"/>
</dbReference>
<evidence type="ECO:0008006" key="4">
    <source>
        <dbReference type="Google" id="ProtNLM"/>
    </source>
</evidence>
<dbReference type="Gene3D" id="2.60.120.1140">
    <property type="entry name" value="Protein of unknown function DUF192"/>
    <property type="match status" value="1"/>
</dbReference>
<comment type="caution">
    <text evidence="2">The sequence shown here is derived from an EMBL/GenBank/DDBJ whole genome shotgun (WGS) entry which is preliminary data.</text>
</comment>
<gene>
    <name evidence="2" type="ORF">COV49_01940</name>
</gene>
<evidence type="ECO:0000313" key="2">
    <source>
        <dbReference type="EMBL" id="PIR13505.1"/>
    </source>
</evidence>
<feature type="signal peptide" evidence="1">
    <location>
        <begin position="1"/>
        <end position="19"/>
    </location>
</feature>
<reference evidence="2 3" key="1">
    <citation type="submission" date="2017-09" db="EMBL/GenBank/DDBJ databases">
        <title>Depth-based differentiation of microbial function through sediment-hosted aquifers and enrichment of novel symbionts in the deep terrestrial subsurface.</title>
        <authorList>
            <person name="Probst A.J."/>
            <person name="Ladd B."/>
            <person name="Jarett J.K."/>
            <person name="Geller-Mcgrath D.E."/>
            <person name="Sieber C.M."/>
            <person name="Emerson J.B."/>
            <person name="Anantharaman K."/>
            <person name="Thomas B.C."/>
            <person name="Malmstrom R."/>
            <person name="Stieglmeier M."/>
            <person name="Klingl A."/>
            <person name="Woyke T."/>
            <person name="Ryan C.M."/>
            <person name="Banfield J.F."/>
        </authorList>
    </citation>
    <scope>NUCLEOTIDE SEQUENCE [LARGE SCALE GENOMIC DNA]</scope>
    <source>
        <strain evidence="2">CG11_big_fil_rev_8_21_14_0_20_39_10</strain>
    </source>
</reference>
<protein>
    <recommendedName>
        <fullName evidence="4">DUF192 domain-containing protein</fullName>
    </recommendedName>
</protein>
<dbReference type="Pfam" id="PF02643">
    <property type="entry name" value="DUF192"/>
    <property type="match status" value="1"/>
</dbReference>